<dbReference type="GO" id="GO:0005886">
    <property type="term" value="C:plasma membrane"/>
    <property type="evidence" value="ECO:0007669"/>
    <property type="project" value="TreeGrafter"/>
</dbReference>
<evidence type="ECO:0000256" key="2">
    <source>
        <dbReference type="ARBA" id="ARBA00008873"/>
    </source>
</evidence>
<comment type="similarity">
    <text evidence="2">Belongs to the cation diffusion facilitator (CDF) transporter (TC 2.A.4) family. SLC30A subfamily.</text>
</comment>
<evidence type="ECO:0000256" key="8">
    <source>
        <dbReference type="SAM" id="Phobius"/>
    </source>
</evidence>
<keyword evidence="3 8" id="KW-0812">Transmembrane</keyword>
<evidence type="ECO:0000313" key="10">
    <source>
        <dbReference type="EMBL" id="CAD7606577.1"/>
    </source>
</evidence>
<feature type="compositionally biased region" description="Polar residues" evidence="7">
    <location>
        <begin position="28"/>
        <end position="47"/>
    </location>
</feature>
<evidence type="ECO:0000256" key="6">
    <source>
        <dbReference type="ARBA" id="ARBA00023136"/>
    </source>
</evidence>
<feature type="domain" description="Cation efflux protein transmembrane" evidence="9">
    <location>
        <begin position="64"/>
        <end position="166"/>
    </location>
</feature>
<organism evidence="10">
    <name type="scientific">Timema genevievae</name>
    <name type="common">Walking stick</name>
    <dbReference type="NCBI Taxonomy" id="629358"/>
    <lineage>
        <taxon>Eukaryota</taxon>
        <taxon>Metazoa</taxon>
        <taxon>Ecdysozoa</taxon>
        <taxon>Arthropoda</taxon>
        <taxon>Hexapoda</taxon>
        <taxon>Insecta</taxon>
        <taxon>Pterygota</taxon>
        <taxon>Neoptera</taxon>
        <taxon>Polyneoptera</taxon>
        <taxon>Phasmatodea</taxon>
        <taxon>Timematodea</taxon>
        <taxon>Timematoidea</taxon>
        <taxon>Timematidae</taxon>
        <taxon>Timema</taxon>
    </lineage>
</organism>
<comment type="subcellular location">
    <subcellularLocation>
        <location evidence="1">Membrane</location>
        <topology evidence="1">Multi-pass membrane protein</topology>
    </subcellularLocation>
</comment>
<dbReference type="InterPro" id="IPR050681">
    <property type="entry name" value="CDF/SLC30A"/>
</dbReference>
<feature type="transmembrane region" description="Helical" evidence="8">
    <location>
        <begin position="82"/>
        <end position="100"/>
    </location>
</feature>
<evidence type="ECO:0000259" key="9">
    <source>
        <dbReference type="Pfam" id="PF01545"/>
    </source>
</evidence>
<proteinExistence type="inferred from homology"/>
<evidence type="ECO:0000256" key="1">
    <source>
        <dbReference type="ARBA" id="ARBA00004141"/>
    </source>
</evidence>
<gene>
    <name evidence="10" type="ORF">TGEB3V08_LOCUS9914</name>
</gene>
<dbReference type="InterPro" id="IPR002524">
    <property type="entry name" value="Cation_efflux"/>
</dbReference>
<feature type="transmembrane region" description="Helical" evidence="8">
    <location>
        <begin position="58"/>
        <end position="76"/>
    </location>
</feature>
<feature type="transmembrane region" description="Helical" evidence="8">
    <location>
        <begin position="112"/>
        <end position="136"/>
    </location>
</feature>
<keyword evidence="4" id="KW-0862">Zinc</keyword>
<keyword evidence="4" id="KW-0864">Zinc transport</keyword>
<dbReference type="GO" id="GO:0005385">
    <property type="term" value="F:zinc ion transmembrane transporter activity"/>
    <property type="evidence" value="ECO:0007669"/>
    <property type="project" value="TreeGrafter"/>
</dbReference>
<protein>
    <recommendedName>
        <fullName evidence="9">Cation efflux protein transmembrane domain-containing protein</fullName>
    </recommendedName>
</protein>
<feature type="compositionally biased region" description="Basic residues" evidence="7">
    <location>
        <begin position="1"/>
        <end position="10"/>
    </location>
</feature>
<dbReference type="Gene3D" id="1.20.1510.10">
    <property type="entry name" value="Cation efflux protein transmembrane domain"/>
    <property type="match status" value="1"/>
</dbReference>
<dbReference type="EMBL" id="OE845030">
    <property type="protein sequence ID" value="CAD7606577.1"/>
    <property type="molecule type" value="Genomic_DNA"/>
</dbReference>
<keyword evidence="5 8" id="KW-1133">Transmembrane helix</keyword>
<dbReference type="Pfam" id="PF01545">
    <property type="entry name" value="Cation_efflux"/>
    <property type="match status" value="1"/>
</dbReference>
<dbReference type="GO" id="GO:0010043">
    <property type="term" value="P:response to zinc ion"/>
    <property type="evidence" value="ECO:0007669"/>
    <property type="project" value="TreeGrafter"/>
</dbReference>
<keyword evidence="4" id="KW-0406">Ion transport</keyword>
<evidence type="ECO:0000256" key="4">
    <source>
        <dbReference type="ARBA" id="ARBA00022906"/>
    </source>
</evidence>
<dbReference type="InterPro" id="IPR058533">
    <property type="entry name" value="Cation_efflux_TM"/>
</dbReference>
<dbReference type="PANTHER" id="PTHR11562:SF17">
    <property type="entry name" value="RE54080P-RELATED"/>
    <property type="match status" value="1"/>
</dbReference>
<keyword evidence="6 8" id="KW-0472">Membrane</keyword>
<dbReference type="PANTHER" id="PTHR11562">
    <property type="entry name" value="CATION EFFLUX PROTEIN/ ZINC TRANSPORTER"/>
    <property type="match status" value="1"/>
</dbReference>
<keyword evidence="4" id="KW-0813">Transport</keyword>
<dbReference type="InterPro" id="IPR027469">
    <property type="entry name" value="Cation_efflux_TMD_sf"/>
</dbReference>
<name>A0A7R9K6D0_TIMGE</name>
<sequence length="166" mass="18382">MNSRGIKLKRNIFQPNDAQASKPEKGPTTKQPLTNKPNTKLQQPSNKKTQKITEAERWNVVSFITGGYLSSSLAIATDAAHLLTDFASFMISLISLWISARPPTRKMSFGWYRAEVIGALTSVLMIWVITAILVYMAIERVISKDFEINAVIMLITSAVGVLVNVV</sequence>
<dbReference type="NCBIfam" id="TIGR01297">
    <property type="entry name" value="CDF"/>
    <property type="match status" value="1"/>
</dbReference>
<evidence type="ECO:0000256" key="7">
    <source>
        <dbReference type="SAM" id="MobiDB-lite"/>
    </source>
</evidence>
<feature type="transmembrane region" description="Helical" evidence="8">
    <location>
        <begin position="148"/>
        <end position="165"/>
    </location>
</feature>
<reference evidence="10" key="1">
    <citation type="submission" date="2020-11" db="EMBL/GenBank/DDBJ databases">
        <authorList>
            <person name="Tran Van P."/>
        </authorList>
    </citation>
    <scope>NUCLEOTIDE SEQUENCE</scope>
</reference>
<evidence type="ECO:0000256" key="3">
    <source>
        <dbReference type="ARBA" id="ARBA00022692"/>
    </source>
</evidence>
<accession>A0A7R9K6D0</accession>
<dbReference type="SUPFAM" id="SSF161111">
    <property type="entry name" value="Cation efflux protein transmembrane domain-like"/>
    <property type="match status" value="1"/>
</dbReference>
<feature type="region of interest" description="Disordered" evidence="7">
    <location>
        <begin position="1"/>
        <end position="51"/>
    </location>
</feature>
<evidence type="ECO:0000256" key="5">
    <source>
        <dbReference type="ARBA" id="ARBA00022989"/>
    </source>
</evidence>
<dbReference type="AlphaFoldDB" id="A0A7R9K6D0"/>